<dbReference type="NCBIfam" id="NF038127">
    <property type="entry name" value="FDP_fam"/>
    <property type="match status" value="1"/>
</dbReference>
<evidence type="ECO:0000259" key="2">
    <source>
        <dbReference type="Pfam" id="PF07589"/>
    </source>
</evidence>
<dbReference type="Gene3D" id="2.60.120.380">
    <property type="match status" value="1"/>
</dbReference>
<evidence type="ECO:0000256" key="1">
    <source>
        <dbReference type="SAM" id="SignalP"/>
    </source>
</evidence>
<accession>A0A502G642</accession>
<evidence type="ECO:0000313" key="3">
    <source>
        <dbReference type="EMBL" id="TPG56870.1"/>
    </source>
</evidence>
<dbReference type="AlphaFoldDB" id="A0A502G642"/>
<feature type="domain" description="Ice-binding protein C-terminal" evidence="2">
    <location>
        <begin position="181"/>
        <end position="204"/>
    </location>
</feature>
<feature type="signal peptide" evidence="1">
    <location>
        <begin position="1"/>
        <end position="23"/>
    </location>
</feature>
<dbReference type="RefSeq" id="WP_140883465.1">
    <property type="nucleotide sequence ID" value="NZ_RCZP01000010.1"/>
</dbReference>
<protein>
    <submittedName>
        <fullName evidence="3">PEP-CTERM sorting domain-containing protein</fullName>
    </submittedName>
</protein>
<comment type="caution">
    <text evidence="3">The sequence shown here is derived from an EMBL/GenBank/DDBJ whole genome shotgun (WGS) entry which is preliminary data.</text>
</comment>
<dbReference type="EMBL" id="RCZP01000010">
    <property type="protein sequence ID" value="TPG56870.1"/>
    <property type="molecule type" value="Genomic_DNA"/>
</dbReference>
<organism evidence="3 4">
    <name type="scientific">Muricoccus nepalensis</name>
    <dbReference type="NCBI Taxonomy" id="1854500"/>
    <lineage>
        <taxon>Bacteria</taxon>
        <taxon>Pseudomonadati</taxon>
        <taxon>Pseudomonadota</taxon>
        <taxon>Alphaproteobacteria</taxon>
        <taxon>Acetobacterales</taxon>
        <taxon>Roseomonadaceae</taxon>
        <taxon>Muricoccus</taxon>
    </lineage>
</organism>
<keyword evidence="1" id="KW-0732">Signal</keyword>
<reference evidence="3 4" key="1">
    <citation type="journal article" date="2019" name="Environ. Microbiol.">
        <title>Species interactions and distinct microbial communities in high Arctic permafrost affected cryosols are associated with the CH4 and CO2 gas fluxes.</title>
        <authorList>
            <person name="Altshuler I."/>
            <person name="Hamel J."/>
            <person name="Turney S."/>
            <person name="Magnuson E."/>
            <person name="Levesque R."/>
            <person name="Greer C."/>
            <person name="Whyte L.G."/>
        </authorList>
    </citation>
    <scope>NUCLEOTIDE SEQUENCE [LARGE SCALE GENOMIC DNA]</scope>
    <source>
        <strain evidence="3 4">S9.3B</strain>
    </source>
</reference>
<evidence type="ECO:0000313" key="4">
    <source>
        <dbReference type="Proteomes" id="UP000317078"/>
    </source>
</evidence>
<dbReference type="Pfam" id="PF07589">
    <property type="entry name" value="PEP-CTERM"/>
    <property type="match status" value="1"/>
</dbReference>
<proteinExistence type="predicted"/>
<dbReference type="InterPro" id="IPR013424">
    <property type="entry name" value="Ice-binding_C"/>
</dbReference>
<sequence>MKTFRTICLAAVAALALGGGAQAADISFSGNLAGANDVLSFNFNVASTSTVTLRSYSYAGGTNAAGTVVTRGGFDPILALYDAGGIRIASQDDGSGVPADAVTGAGYDVNFSQSIAAGIYTVLLTAYSNFCGTTLSGGCQGGGSFTDATGNPRDSHFAFDILNVATATQTGGGTGSGGSTPVPEPMSLALFGTGLLGLGLIRRRREADAG</sequence>
<keyword evidence="4" id="KW-1185">Reference proteome</keyword>
<gene>
    <name evidence="3" type="ORF">EAH89_12395</name>
</gene>
<name>A0A502G642_9PROT</name>
<feature type="chain" id="PRO_5021428366" evidence="1">
    <location>
        <begin position="24"/>
        <end position="210"/>
    </location>
</feature>
<dbReference type="OrthoDB" id="5573651at2"/>
<dbReference type="Proteomes" id="UP000317078">
    <property type="component" value="Unassembled WGS sequence"/>
</dbReference>
<dbReference type="NCBIfam" id="TIGR02595">
    <property type="entry name" value="PEP_CTERM"/>
    <property type="match status" value="1"/>
</dbReference>